<organism evidence="2 3">
    <name type="scientific">Drosophila arizonae</name>
    <name type="common">Fruit fly</name>
    <dbReference type="NCBI Taxonomy" id="7263"/>
    <lineage>
        <taxon>Eukaryota</taxon>
        <taxon>Metazoa</taxon>
        <taxon>Ecdysozoa</taxon>
        <taxon>Arthropoda</taxon>
        <taxon>Hexapoda</taxon>
        <taxon>Insecta</taxon>
        <taxon>Pterygota</taxon>
        <taxon>Neoptera</taxon>
        <taxon>Endopterygota</taxon>
        <taxon>Diptera</taxon>
        <taxon>Brachycera</taxon>
        <taxon>Muscomorpha</taxon>
        <taxon>Ephydroidea</taxon>
        <taxon>Drosophilidae</taxon>
        <taxon>Drosophila</taxon>
    </lineage>
</organism>
<dbReference type="Gene3D" id="3.40.1190.20">
    <property type="match status" value="1"/>
</dbReference>
<proteinExistence type="predicted"/>
<dbReference type="PANTHER" id="PTHR42774">
    <property type="entry name" value="PHOSPHOTRANSFERASE SYSTEM TRANSPORT PROTEIN"/>
    <property type="match status" value="1"/>
</dbReference>
<dbReference type="InterPro" id="IPR011611">
    <property type="entry name" value="PfkB_dom"/>
</dbReference>
<dbReference type="Pfam" id="PF00294">
    <property type="entry name" value="PfkB"/>
    <property type="match status" value="1"/>
</dbReference>
<reference evidence="3" key="3">
    <citation type="submission" date="2025-08" db="UniProtKB">
        <authorList>
            <consortium name="RefSeq"/>
        </authorList>
    </citation>
    <scope>IDENTIFICATION</scope>
    <source>
        <tissue evidence="3">Whole organism</tissue>
    </source>
</reference>
<dbReference type="InterPro" id="IPR052562">
    <property type="entry name" value="Ketohexokinase-related"/>
</dbReference>
<dbReference type="InterPro" id="IPR034093">
    <property type="entry name" value="KHK"/>
</dbReference>
<dbReference type="GeneID" id="108614724"/>
<accession>A0ABM1PB70</accession>
<reference evidence="2" key="2">
    <citation type="journal article" date="2016" name="G3 (Bethesda)">
        <title>Genome Evolution in Three Species of Cactophilic Drosophila.</title>
        <authorList>
            <person name="Sanchez-Flores A."/>
            <person name="Penazola F."/>
            <person name="Carpinteyro-Ponce J."/>
            <person name="Nazario-Yepiz N."/>
            <person name="Abreu-Goodger C."/>
            <person name="Machado C.A."/>
            <person name="Markow T.A."/>
        </authorList>
    </citation>
    <scope>NUCLEOTIDE SEQUENCE [LARGE SCALE GENOMIC DNA]</scope>
</reference>
<dbReference type="InterPro" id="IPR029056">
    <property type="entry name" value="Ribokinase-like"/>
</dbReference>
<dbReference type="CDD" id="cd01939">
    <property type="entry name" value="Ketohexokinase"/>
    <property type="match status" value="1"/>
</dbReference>
<protein>
    <submittedName>
        <fullName evidence="3">Ketohexokinase-like</fullName>
    </submittedName>
</protein>
<sequence>MDESNRVLSLAAAKKTVLCVGNSTMDCISIVKRFPKLSRTEKSGVGYCQRGGNAGNNCTILRNLGVDVEFFGVLCSSPMCACIKRDLTSRGIKSHHCPQCMDDPPFSSVVVNRRTRTTHVVTCNNAFPYPTLEDFEKLDLSTYGWIHFRGCRPEITIQMMRAVDAYNQTQSDKIIISMDFDTDLTAIWPLVDYCDYVFFYGSLAQETGWKSAREGCVNIDEMLRLRFGINMKRPFVVFIWSIQKIGLMDLDGNYIRTTSYKPTRFVDNLGAMKVVVSGFIYGLYVRGRSPRVAANFASLIANYKCTKYGFDHISNILEVPDL</sequence>
<feature type="domain" description="Carbohydrate kinase PfkB" evidence="1">
    <location>
        <begin position="15"/>
        <end position="192"/>
    </location>
</feature>
<reference evidence="2" key="1">
    <citation type="journal article" date="1997" name="Nucleic Acids Res.">
        <title>tRNAscan-SE: a program for improved detection of transfer RNA genes in genomic sequence.</title>
        <authorList>
            <person name="Lowe T.M."/>
            <person name="Eddy S.R."/>
        </authorList>
    </citation>
    <scope>NUCLEOTIDE SEQUENCE [LARGE SCALE GENOMIC DNA]</scope>
</reference>
<dbReference type="Proteomes" id="UP000694904">
    <property type="component" value="Chromosome 4"/>
</dbReference>
<name>A0ABM1PB70_DROAR</name>
<dbReference type="PANTHER" id="PTHR42774:SF3">
    <property type="entry name" value="KETOHEXOKINASE"/>
    <property type="match status" value="1"/>
</dbReference>
<evidence type="ECO:0000313" key="2">
    <source>
        <dbReference type="Proteomes" id="UP000694904"/>
    </source>
</evidence>
<keyword evidence="2" id="KW-1185">Reference proteome</keyword>
<gene>
    <name evidence="3" type="primary">LOC108614724</name>
</gene>
<dbReference type="SUPFAM" id="SSF53613">
    <property type="entry name" value="Ribokinase-like"/>
    <property type="match status" value="1"/>
</dbReference>
<dbReference type="RefSeq" id="XP_017864456.1">
    <property type="nucleotide sequence ID" value="XM_018008967.1"/>
</dbReference>
<evidence type="ECO:0000259" key="1">
    <source>
        <dbReference type="Pfam" id="PF00294"/>
    </source>
</evidence>
<evidence type="ECO:0000313" key="3">
    <source>
        <dbReference type="RefSeq" id="XP_017864456.1"/>
    </source>
</evidence>